<evidence type="ECO:0000313" key="3">
    <source>
        <dbReference type="Proteomes" id="UP000823616"/>
    </source>
</evidence>
<dbReference type="SMART" id="SM00267">
    <property type="entry name" value="GGDEF"/>
    <property type="match status" value="1"/>
</dbReference>
<dbReference type="Gene3D" id="3.30.70.270">
    <property type="match status" value="1"/>
</dbReference>
<dbReference type="InterPro" id="IPR037401">
    <property type="entry name" value="SnoaL-like"/>
</dbReference>
<dbReference type="SUPFAM" id="SSF55785">
    <property type="entry name" value="PYP-like sensor domain (PAS domain)"/>
    <property type="match status" value="1"/>
</dbReference>
<dbReference type="PANTHER" id="PTHR44757">
    <property type="entry name" value="DIGUANYLATE CYCLASE DGCP"/>
    <property type="match status" value="1"/>
</dbReference>
<dbReference type="Gene3D" id="3.30.450.20">
    <property type="entry name" value="PAS domain"/>
    <property type="match status" value="1"/>
</dbReference>
<dbReference type="AlphaFoldDB" id="A0A9D9HHS6"/>
<dbReference type="NCBIfam" id="TIGR00254">
    <property type="entry name" value="GGDEF"/>
    <property type="match status" value="1"/>
</dbReference>
<feature type="domain" description="GGDEF" evidence="1">
    <location>
        <begin position="332"/>
        <end position="456"/>
    </location>
</feature>
<dbReference type="SUPFAM" id="SSF55073">
    <property type="entry name" value="Nucleotide cyclase"/>
    <property type="match status" value="1"/>
</dbReference>
<reference evidence="2" key="1">
    <citation type="submission" date="2020-10" db="EMBL/GenBank/DDBJ databases">
        <authorList>
            <person name="Gilroy R."/>
        </authorList>
    </citation>
    <scope>NUCLEOTIDE SEQUENCE</scope>
    <source>
        <strain evidence="2">B3-4054</strain>
    </source>
</reference>
<dbReference type="InterPro" id="IPR052155">
    <property type="entry name" value="Biofilm_reg_signaling"/>
</dbReference>
<proteinExistence type="predicted"/>
<gene>
    <name evidence="2" type="ORF">IAA96_08730</name>
</gene>
<dbReference type="InterPro" id="IPR043128">
    <property type="entry name" value="Rev_trsase/Diguanyl_cyclase"/>
</dbReference>
<dbReference type="InterPro" id="IPR029787">
    <property type="entry name" value="Nucleotide_cyclase"/>
</dbReference>
<dbReference type="Pfam" id="PF13474">
    <property type="entry name" value="SnoaL_3"/>
    <property type="match status" value="1"/>
</dbReference>
<dbReference type="Pfam" id="PF00990">
    <property type="entry name" value="GGDEF"/>
    <property type="match status" value="1"/>
</dbReference>
<dbReference type="InterPro" id="IPR000014">
    <property type="entry name" value="PAS"/>
</dbReference>
<dbReference type="Gene3D" id="3.10.450.50">
    <property type="match status" value="1"/>
</dbReference>
<accession>A0A9D9HHS6</accession>
<reference evidence="2" key="2">
    <citation type="journal article" date="2021" name="PeerJ">
        <title>Extensive microbial diversity within the chicken gut microbiome revealed by metagenomics and culture.</title>
        <authorList>
            <person name="Gilroy R."/>
            <person name="Ravi A."/>
            <person name="Getino M."/>
            <person name="Pursley I."/>
            <person name="Horton D.L."/>
            <person name="Alikhan N.F."/>
            <person name="Baker D."/>
            <person name="Gharbi K."/>
            <person name="Hall N."/>
            <person name="Watson M."/>
            <person name="Adriaenssens E.M."/>
            <person name="Foster-Nyarko E."/>
            <person name="Jarju S."/>
            <person name="Secka A."/>
            <person name="Antonio M."/>
            <person name="Oren A."/>
            <person name="Chaudhuri R.R."/>
            <person name="La Ragione R."/>
            <person name="Hildebrand F."/>
            <person name="Pallen M.J."/>
        </authorList>
    </citation>
    <scope>NUCLEOTIDE SEQUENCE</scope>
    <source>
        <strain evidence="2">B3-4054</strain>
    </source>
</reference>
<dbReference type="SUPFAM" id="SSF54427">
    <property type="entry name" value="NTF2-like"/>
    <property type="match status" value="1"/>
</dbReference>
<sequence length="456" mass="51811">MATSSAKLSEREKKQESIALTSYLMHKHYCDNDIPAVVSLFGEHIHWIGAAEQEYQNGKKEVTDIFRSFTGKLQKCNITGEEYEATEIAPDVVLCTGRMWISTDPTTETYLRVHQRISTVFLWTDSIPRCVHIHASNPYTEMQDDETGFPIRMARHSYEYMQQCIAQQKKQIAAQANALSSIYNTVPCAIMRFKRNQDGSYRLITFNRATCDMMQCTKEEIENTDWNNGFCGQIEWNSNLRARLDSLKKQGDSVTLEYKLHRKTGEPIDINSTNSLVSEEDGGPVIQRISFDITERVKMETLLKRKSYEDAMTGLFNRNKFNQILQSGPDGKSLGFAYFDINGLKAINDSKGHHAGDDLLRRAAGHISRIFAQNAYRIGGDEFAALEEGAGETEFQEKVQAVCTALRNDSIESAVGTSWQPAGAADIKKQFEEADREMYRSKAAFYQNRNNDRRKS</sequence>
<dbReference type="CDD" id="cd01949">
    <property type="entry name" value="GGDEF"/>
    <property type="match status" value="1"/>
</dbReference>
<organism evidence="2 3">
    <name type="scientific">Candidatus Avitreponema avistercoris</name>
    <dbReference type="NCBI Taxonomy" id="2840705"/>
    <lineage>
        <taxon>Bacteria</taxon>
        <taxon>Pseudomonadati</taxon>
        <taxon>Spirochaetota</taxon>
        <taxon>Spirochaetia</taxon>
        <taxon>Spirochaetales</taxon>
        <taxon>Candidatus Avitreponema</taxon>
    </lineage>
</organism>
<name>A0A9D9HHS6_9SPIR</name>
<evidence type="ECO:0000259" key="1">
    <source>
        <dbReference type="PROSITE" id="PS50887"/>
    </source>
</evidence>
<dbReference type="InterPro" id="IPR000160">
    <property type="entry name" value="GGDEF_dom"/>
</dbReference>
<dbReference type="InterPro" id="IPR032710">
    <property type="entry name" value="NTF2-like_dom_sf"/>
</dbReference>
<dbReference type="PANTHER" id="PTHR44757:SF2">
    <property type="entry name" value="BIOFILM ARCHITECTURE MAINTENANCE PROTEIN MBAA"/>
    <property type="match status" value="1"/>
</dbReference>
<dbReference type="InterPro" id="IPR035965">
    <property type="entry name" value="PAS-like_dom_sf"/>
</dbReference>
<dbReference type="PROSITE" id="PS50887">
    <property type="entry name" value="GGDEF"/>
    <property type="match status" value="1"/>
</dbReference>
<dbReference type="Proteomes" id="UP000823616">
    <property type="component" value="Unassembled WGS sequence"/>
</dbReference>
<dbReference type="CDD" id="cd00130">
    <property type="entry name" value="PAS"/>
    <property type="match status" value="1"/>
</dbReference>
<dbReference type="Pfam" id="PF13426">
    <property type="entry name" value="PAS_9"/>
    <property type="match status" value="1"/>
</dbReference>
<evidence type="ECO:0000313" key="2">
    <source>
        <dbReference type="EMBL" id="MBO8451173.1"/>
    </source>
</evidence>
<dbReference type="EMBL" id="JADIMS010000160">
    <property type="protein sequence ID" value="MBO8451173.1"/>
    <property type="molecule type" value="Genomic_DNA"/>
</dbReference>
<protein>
    <submittedName>
        <fullName evidence="2">Diguanylate cyclase</fullName>
    </submittedName>
</protein>
<comment type="caution">
    <text evidence="2">The sequence shown here is derived from an EMBL/GenBank/DDBJ whole genome shotgun (WGS) entry which is preliminary data.</text>
</comment>